<dbReference type="HAMAP" id="MF_01350">
    <property type="entry name" value="NDH1_NuoH"/>
    <property type="match status" value="1"/>
</dbReference>
<evidence type="ECO:0000313" key="10">
    <source>
        <dbReference type="Proteomes" id="UP000250245"/>
    </source>
</evidence>
<comment type="catalytic activity">
    <reaction evidence="5">
        <text>a quinone + NADH + 5 H(+)(in) = a quinol + NAD(+) + 4 H(+)(out)</text>
        <dbReference type="Rhea" id="RHEA:57888"/>
        <dbReference type="ChEBI" id="CHEBI:15378"/>
        <dbReference type="ChEBI" id="CHEBI:24646"/>
        <dbReference type="ChEBI" id="CHEBI:57540"/>
        <dbReference type="ChEBI" id="CHEBI:57945"/>
        <dbReference type="ChEBI" id="CHEBI:132124"/>
    </reaction>
</comment>
<feature type="compositionally biased region" description="Pro residues" evidence="7">
    <location>
        <begin position="415"/>
        <end position="428"/>
    </location>
</feature>
<evidence type="ECO:0000256" key="1">
    <source>
        <dbReference type="ARBA" id="ARBA00004141"/>
    </source>
</evidence>
<dbReference type="RefSeq" id="WP_013189072.1">
    <property type="nucleotide sequence ID" value="NZ_CP068112.1"/>
</dbReference>
<dbReference type="EMBL" id="UASJ01000001">
    <property type="protein sequence ID" value="SQB65527.1"/>
    <property type="molecule type" value="Genomic_DNA"/>
</dbReference>
<dbReference type="EMBL" id="JABCUI010000002">
    <property type="protein sequence ID" value="NMW87127.1"/>
    <property type="molecule type" value="Genomic_DNA"/>
</dbReference>
<dbReference type="PANTHER" id="PTHR11432">
    <property type="entry name" value="NADH DEHYDROGENASE SUBUNIT 1"/>
    <property type="match status" value="1"/>
</dbReference>
<keyword evidence="9" id="KW-0560">Oxidoreductase</keyword>
<dbReference type="InterPro" id="IPR018086">
    <property type="entry name" value="NADH_UbQ_OxRdtase_su1_CS"/>
</dbReference>
<keyword evidence="5" id="KW-0874">Quinone</keyword>
<protein>
    <recommendedName>
        <fullName evidence="5">NADH-quinone oxidoreductase subunit H</fullName>
        <ecNumber evidence="5">7.1.1.-</ecNumber>
    </recommendedName>
    <alternativeName>
        <fullName evidence="5">NADH dehydrogenase I subunit H</fullName>
    </alternativeName>
    <alternativeName>
        <fullName evidence="5">NDH-1 subunit H</fullName>
    </alternativeName>
</protein>
<evidence type="ECO:0000256" key="6">
    <source>
        <dbReference type="RuleBase" id="RU000471"/>
    </source>
</evidence>
<dbReference type="InterPro" id="IPR001694">
    <property type="entry name" value="NADH_UbQ_OxRdtase_su1/FPO"/>
</dbReference>
<evidence type="ECO:0000256" key="2">
    <source>
        <dbReference type="ARBA" id="ARBA00022692"/>
    </source>
</evidence>
<accession>A0A2X2YP80</accession>
<reference evidence="9 10" key="1">
    <citation type="submission" date="2018-06" db="EMBL/GenBank/DDBJ databases">
        <authorList>
            <consortium name="Pathogen Informatics"/>
            <person name="Doyle S."/>
        </authorList>
    </citation>
    <scope>NUCLEOTIDE SEQUENCE [LARGE SCALE GENOMIC DNA]</scope>
    <source>
        <strain evidence="9 10">NCTC11820</strain>
    </source>
</reference>
<keyword evidence="4 5" id="KW-0472">Membrane</keyword>
<dbReference type="Proteomes" id="UP000250245">
    <property type="component" value="Unassembled WGS sequence"/>
</dbReference>
<gene>
    <name evidence="9" type="primary">nuoH_1</name>
    <name evidence="5 8" type="synonym">nuoH</name>
    <name evidence="8" type="ORF">HHJ67_05090</name>
    <name evidence="9" type="ORF">NCTC11820_01595</name>
</gene>
<dbReference type="GO" id="GO:0016655">
    <property type="term" value="F:oxidoreductase activity, acting on NAD(P)H, quinone or similar compound as acceptor"/>
    <property type="evidence" value="ECO:0007669"/>
    <property type="project" value="UniProtKB-UniRule"/>
</dbReference>
<dbReference type="GO" id="GO:0005886">
    <property type="term" value="C:plasma membrane"/>
    <property type="evidence" value="ECO:0007669"/>
    <property type="project" value="UniProtKB-SubCell"/>
</dbReference>
<keyword evidence="5" id="KW-1278">Translocase</keyword>
<keyword evidence="3 5" id="KW-1133">Transmembrane helix</keyword>
<organism evidence="9 10">
    <name type="scientific">Mobiluncus curtisii</name>
    <dbReference type="NCBI Taxonomy" id="2051"/>
    <lineage>
        <taxon>Bacteria</taxon>
        <taxon>Bacillati</taxon>
        <taxon>Actinomycetota</taxon>
        <taxon>Actinomycetes</taxon>
        <taxon>Actinomycetales</taxon>
        <taxon>Actinomycetaceae</taxon>
        <taxon>Mobiluncus</taxon>
    </lineage>
</organism>
<dbReference type="PANTHER" id="PTHR11432:SF3">
    <property type="entry name" value="NADH-UBIQUINONE OXIDOREDUCTASE CHAIN 1"/>
    <property type="match status" value="1"/>
</dbReference>
<feature type="transmembrane region" description="Helical" evidence="5">
    <location>
        <begin position="308"/>
        <end position="328"/>
    </location>
</feature>
<dbReference type="PROSITE" id="PS00668">
    <property type="entry name" value="COMPLEX1_ND1_2"/>
    <property type="match status" value="1"/>
</dbReference>
<comment type="similarity">
    <text evidence="5 6">Belongs to the complex I subunit 1 family.</text>
</comment>
<feature type="transmembrane region" description="Helical" evidence="5">
    <location>
        <begin position="376"/>
        <end position="396"/>
    </location>
</feature>
<dbReference type="GeneID" id="55565132"/>
<dbReference type="GO" id="GO:0003954">
    <property type="term" value="F:NADH dehydrogenase activity"/>
    <property type="evidence" value="ECO:0007669"/>
    <property type="project" value="TreeGrafter"/>
</dbReference>
<evidence type="ECO:0000256" key="5">
    <source>
        <dbReference type="HAMAP-Rule" id="MF_01350"/>
    </source>
</evidence>
<feature type="transmembrane region" description="Helical" evidence="5">
    <location>
        <begin position="102"/>
        <end position="123"/>
    </location>
</feature>
<feature type="transmembrane region" description="Helical" evidence="5">
    <location>
        <begin position="143"/>
        <end position="166"/>
    </location>
</feature>
<feature type="transmembrane region" description="Helical" evidence="5">
    <location>
        <begin position="33"/>
        <end position="57"/>
    </location>
</feature>
<dbReference type="OMA" id="WSGWASN"/>
<feature type="transmembrane region" description="Helical" evidence="5">
    <location>
        <begin position="218"/>
        <end position="236"/>
    </location>
</feature>
<dbReference type="NCBIfam" id="NF004743">
    <property type="entry name" value="PRK06076.1-4"/>
    <property type="match status" value="1"/>
</dbReference>
<feature type="region of interest" description="Disordered" evidence="7">
    <location>
        <begin position="413"/>
        <end position="452"/>
    </location>
</feature>
<dbReference type="GO" id="GO:0048038">
    <property type="term" value="F:quinone binding"/>
    <property type="evidence" value="ECO:0007669"/>
    <property type="project" value="UniProtKB-KW"/>
</dbReference>
<keyword evidence="2 5" id="KW-0812">Transmembrane</keyword>
<evidence type="ECO:0000256" key="3">
    <source>
        <dbReference type="ARBA" id="ARBA00022989"/>
    </source>
</evidence>
<comment type="subunit">
    <text evidence="5">NDH-1 is composed of 14 different subunits. Subunits NuoA, H, J, K, L, M, N constitute the membrane sector of the complex.</text>
</comment>
<evidence type="ECO:0000313" key="8">
    <source>
        <dbReference type="EMBL" id="NMW87127.1"/>
    </source>
</evidence>
<dbReference type="GO" id="GO:0009060">
    <property type="term" value="P:aerobic respiration"/>
    <property type="evidence" value="ECO:0007669"/>
    <property type="project" value="TreeGrafter"/>
</dbReference>
<evidence type="ECO:0000256" key="7">
    <source>
        <dbReference type="SAM" id="MobiDB-lite"/>
    </source>
</evidence>
<feature type="transmembrane region" description="Helical" evidence="5">
    <location>
        <begin position="340"/>
        <end position="364"/>
    </location>
</feature>
<feature type="transmembrane region" description="Helical" evidence="5">
    <location>
        <begin position="187"/>
        <end position="206"/>
    </location>
</feature>
<dbReference type="Pfam" id="PF00146">
    <property type="entry name" value="NADHdh"/>
    <property type="match status" value="1"/>
</dbReference>
<dbReference type="Proteomes" id="UP000553981">
    <property type="component" value="Unassembled WGS sequence"/>
</dbReference>
<comment type="function">
    <text evidence="5">NDH-1 shuttles electrons from NADH, via FMN and iron-sulfur (Fe-S) centers, to quinones in the respiratory chain. The immediate electron acceptor for the enzyme in this species is believed to be ubiquinone. Couples the redox reaction to proton translocation (for every two electrons transferred, four hydrogen ions are translocated across the cytoplasmic membrane), and thus conserves the redox energy in a proton gradient. This subunit may bind ubiquinone.</text>
</comment>
<reference evidence="8 11" key="2">
    <citation type="submission" date="2020-04" db="EMBL/GenBank/DDBJ databases">
        <title>Antimicrobial susceptibility and clonality of vaginal-derived multi-drug resistant Mobiluncus isolates in China.</title>
        <authorList>
            <person name="Zhang X."/>
        </authorList>
    </citation>
    <scope>NUCLEOTIDE SEQUENCE [LARGE SCALE GENOMIC DNA]</scope>
    <source>
        <strain evidence="8 11">19</strain>
    </source>
</reference>
<sequence length="452" mass="49565">MYTLTPILTALGTDLWSAAAPAPKGADFSQETWWISLIKALIIIVVLILYVLLALWVERRGLGRIQTRPGPNVRGPFGLLQAVADAGKMVFKENFRLKGADTLIYLISPMLVAFTAFAIYALIPFGPNATVFGISTPLQLFDSGVATLIVLAISSLGIYGIVLGGWSANSPFPLLGSVRSTAQVISYELAMGTALVSVFIMAGSMSTSEIVEAQKDPSWLLGLLPAFVVYLIASFGETNRLPFDLTECESELVAGHQTEYSGMNFAWYYLAEYINIFNVSAVAVTMFLGGYKAPWAWDLMNPVTGSPWWGILWFNVKVWSLFWIFVWVRGTQVRFRYDQFMNLGWKVLIPVGFVWMMAVAWIKALPVFFGFNSQQIMFAVAGVCVVLLIIVMLIPVKKVKPVAPEPFDPMADGFPVPPLPGQELPPSPRSGLLKVTPSTPAETAITGGKEEK</sequence>
<feature type="transmembrane region" description="Helical" evidence="5">
    <location>
        <begin position="266"/>
        <end position="288"/>
    </location>
</feature>
<dbReference type="EC" id="7.1.1.-" evidence="5"/>
<proteinExistence type="inferred from homology"/>
<keyword evidence="5" id="KW-0830">Ubiquinone</keyword>
<keyword evidence="5 6" id="KW-0520">NAD</keyword>
<comment type="subcellular location">
    <subcellularLocation>
        <location evidence="5 6">Cell membrane</location>
        <topology evidence="5 6">Multi-pass membrane protein</topology>
    </subcellularLocation>
    <subcellularLocation>
        <location evidence="1">Membrane</location>
        <topology evidence="1">Multi-pass membrane protein</topology>
    </subcellularLocation>
</comment>
<dbReference type="AlphaFoldDB" id="A0A2X2YP80"/>
<evidence type="ECO:0000313" key="11">
    <source>
        <dbReference type="Proteomes" id="UP000553981"/>
    </source>
</evidence>
<evidence type="ECO:0000313" key="9">
    <source>
        <dbReference type="EMBL" id="SQB65527.1"/>
    </source>
</evidence>
<name>A0A2X2YP80_9ACTO</name>
<evidence type="ECO:0000256" key="4">
    <source>
        <dbReference type="ARBA" id="ARBA00023136"/>
    </source>
</evidence>
<keyword evidence="5" id="KW-1003">Cell membrane</keyword>